<dbReference type="AlphaFoldDB" id="A0AAN7S1E5"/>
<evidence type="ECO:0000313" key="3">
    <source>
        <dbReference type="Proteomes" id="UP001333110"/>
    </source>
</evidence>
<dbReference type="Proteomes" id="UP001333110">
    <property type="component" value="Unassembled WGS sequence"/>
</dbReference>
<name>A0AAN7S1E5_MYCAM</name>
<sequence length="392" mass="44154">MKVVRHWNRLPREVVEAPSLETFKDRCSSPLTILVALLWTCSNMSFFRWGPQSCTPVHLRRRYWLDLQREAAAAHIRLAWARPLDLPVHQIWLSWARKEEPMGSRAALDSEALNHIATNCKHITIQPLSYIQHHSSASPALPIPPEDPITVHHGTPVTELIPPDSLIHFNLLTFSWSSATKGTFQLRLLPLRAIEIPLDGSITLWHISHSSQFGVTCKLAEGTLCPIIQGLIPWDSFKQIFEEDKVCSPEVLGCELAFHAPPCPQEPELHHLMVTAAKAAFDLHIPSEPIVVGEYEIQQSTPSHWLFYHLEEEVIANAGTSWIAYALLCCPSNTYQVWQHRNSSDALAICQPRPMAIAVIKMFPGTAESDDQQYSSTASTKSKKQPLTSTRR</sequence>
<proteinExistence type="predicted"/>
<feature type="compositionally biased region" description="Polar residues" evidence="1">
    <location>
        <begin position="372"/>
        <end position="392"/>
    </location>
</feature>
<evidence type="ECO:0000256" key="1">
    <source>
        <dbReference type="SAM" id="MobiDB-lite"/>
    </source>
</evidence>
<reference evidence="2 3" key="1">
    <citation type="journal article" date="2023" name="J. Hered.">
        <title>Chromosome-level genome of the wood stork (Mycteria americana) provides insight into avian chromosome evolution.</title>
        <authorList>
            <person name="Flamio R. Jr."/>
            <person name="Ramstad K.M."/>
        </authorList>
    </citation>
    <scope>NUCLEOTIDE SEQUENCE [LARGE SCALE GENOMIC DNA]</scope>
    <source>
        <strain evidence="2">JAX WOST 10</strain>
    </source>
</reference>
<feature type="region of interest" description="Disordered" evidence="1">
    <location>
        <begin position="368"/>
        <end position="392"/>
    </location>
</feature>
<evidence type="ECO:0000313" key="2">
    <source>
        <dbReference type="EMBL" id="KAK4828649.1"/>
    </source>
</evidence>
<comment type="caution">
    <text evidence="2">The sequence shown here is derived from an EMBL/GenBank/DDBJ whole genome shotgun (WGS) entry which is preliminary data.</text>
</comment>
<gene>
    <name evidence="2" type="ORF">QYF61_000297</name>
</gene>
<dbReference type="EMBL" id="JAUNZN010000001">
    <property type="protein sequence ID" value="KAK4828649.1"/>
    <property type="molecule type" value="Genomic_DNA"/>
</dbReference>
<accession>A0AAN7S1E5</accession>
<keyword evidence="3" id="KW-1185">Reference proteome</keyword>
<organism evidence="2 3">
    <name type="scientific">Mycteria americana</name>
    <name type="common">Wood stork</name>
    <dbReference type="NCBI Taxonomy" id="33587"/>
    <lineage>
        <taxon>Eukaryota</taxon>
        <taxon>Metazoa</taxon>
        <taxon>Chordata</taxon>
        <taxon>Craniata</taxon>
        <taxon>Vertebrata</taxon>
        <taxon>Euteleostomi</taxon>
        <taxon>Archelosauria</taxon>
        <taxon>Archosauria</taxon>
        <taxon>Dinosauria</taxon>
        <taxon>Saurischia</taxon>
        <taxon>Theropoda</taxon>
        <taxon>Coelurosauria</taxon>
        <taxon>Aves</taxon>
        <taxon>Neognathae</taxon>
        <taxon>Neoaves</taxon>
        <taxon>Aequornithes</taxon>
        <taxon>Ciconiiformes</taxon>
        <taxon>Ciconiidae</taxon>
        <taxon>Mycteria</taxon>
    </lineage>
</organism>
<protein>
    <submittedName>
        <fullName evidence="2">Uncharacterized protein</fullName>
    </submittedName>
</protein>